<dbReference type="KEGG" id="dol:Dole_1872"/>
<dbReference type="InterPro" id="IPR036515">
    <property type="entry name" value="Transposase_17_sf"/>
</dbReference>
<evidence type="ECO:0000259" key="2">
    <source>
        <dbReference type="SMART" id="SM01321"/>
    </source>
</evidence>
<sequence>MWDIRVAAYCLMPNHYHMLVQTPEANISRSMRHINGVYTQRYNSRHHCDGQLFRGRYKSILIDTDSYLLQAVRYIHRNPIRAGLTDTLDTYKWSSHKGYLSIAPKWDWLYKTPVLAMLSQNRKNWLRYYKNWVSVEETDEVSEAINGKKWPVCLGPQAFIDTIKERYGKEKINREVPSSRELLPDRDRILEEVCKAYDTTASEILRMRRGKRNNARNVAIYLTRKLRRDTLKDIGKQFHIDNDSTVSSIMERMKKKRAEDRNFSSRVDRIAELIKKS</sequence>
<evidence type="ECO:0000259" key="1">
    <source>
        <dbReference type="SMART" id="SM00760"/>
    </source>
</evidence>
<evidence type="ECO:0008006" key="5">
    <source>
        <dbReference type="Google" id="ProtNLM"/>
    </source>
</evidence>
<dbReference type="SUPFAM" id="SSF48295">
    <property type="entry name" value="TrpR-like"/>
    <property type="match status" value="1"/>
</dbReference>
<dbReference type="PANTHER" id="PTHR34322:SF2">
    <property type="entry name" value="TRANSPOSASE IS200-LIKE DOMAIN-CONTAINING PROTEIN"/>
    <property type="match status" value="1"/>
</dbReference>
<keyword evidence="4" id="KW-1185">Reference proteome</keyword>
<feature type="domain" description="Transposase IS200-like" evidence="2">
    <location>
        <begin position="1"/>
        <end position="78"/>
    </location>
</feature>
<organism evidence="3 4">
    <name type="scientific">Desulfosudis oleivorans (strain DSM 6200 / JCM 39069 / Hxd3)</name>
    <name type="common">Desulfococcus oleovorans</name>
    <dbReference type="NCBI Taxonomy" id="96561"/>
    <lineage>
        <taxon>Bacteria</taxon>
        <taxon>Pseudomonadati</taxon>
        <taxon>Thermodesulfobacteriota</taxon>
        <taxon>Desulfobacteria</taxon>
        <taxon>Desulfobacterales</taxon>
        <taxon>Desulfosudaceae</taxon>
        <taxon>Desulfosudis</taxon>
    </lineage>
</organism>
<reference evidence="3 4" key="1">
    <citation type="submission" date="2007-10" db="EMBL/GenBank/DDBJ databases">
        <title>Complete sequence of Desulfococcus oleovorans Hxd3.</title>
        <authorList>
            <consortium name="US DOE Joint Genome Institute"/>
            <person name="Copeland A."/>
            <person name="Lucas S."/>
            <person name="Lapidus A."/>
            <person name="Barry K."/>
            <person name="Glavina del Rio T."/>
            <person name="Dalin E."/>
            <person name="Tice H."/>
            <person name="Pitluck S."/>
            <person name="Kiss H."/>
            <person name="Brettin T."/>
            <person name="Bruce D."/>
            <person name="Detter J.C."/>
            <person name="Han C."/>
            <person name="Schmutz J."/>
            <person name="Larimer F."/>
            <person name="Land M."/>
            <person name="Hauser L."/>
            <person name="Kyrpides N."/>
            <person name="Kim E."/>
            <person name="Wawrik B."/>
            <person name="Richardson P."/>
        </authorList>
    </citation>
    <scope>NUCLEOTIDE SEQUENCE [LARGE SCALE GENOMIC DNA]</scope>
    <source>
        <strain evidence="4">DSM 6200 / JCM 39069 / Hxd3</strain>
    </source>
</reference>
<dbReference type="HOGENOM" id="CLU_068226_0_0_7"/>
<dbReference type="GO" id="GO:0006275">
    <property type="term" value="P:regulation of DNA replication"/>
    <property type="evidence" value="ECO:0007669"/>
    <property type="project" value="InterPro"/>
</dbReference>
<dbReference type="InterPro" id="IPR010921">
    <property type="entry name" value="Trp_repressor/repl_initiator"/>
</dbReference>
<dbReference type="Gene3D" id="1.10.1750.10">
    <property type="match status" value="1"/>
</dbReference>
<dbReference type="SMART" id="SM01321">
    <property type="entry name" value="Y1_Tnp"/>
    <property type="match status" value="1"/>
</dbReference>
<feature type="domain" description="Chromosomal replication initiator DnaA C-terminal" evidence="1">
    <location>
        <begin position="185"/>
        <end position="253"/>
    </location>
</feature>
<dbReference type="EMBL" id="CP000859">
    <property type="protein sequence ID" value="ABW67676.1"/>
    <property type="molecule type" value="Genomic_DNA"/>
</dbReference>
<name>A8ZSD9_DESOH</name>
<dbReference type="eggNOG" id="COG1943">
    <property type="taxonomic scope" value="Bacteria"/>
</dbReference>
<accession>A8ZSD9</accession>
<dbReference type="InterPro" id="IPR013159">
    <property type="entry name" value="DnaA_C"/>
</dbReference>
<dbReference type="Gene3D" id="3.30.70.1290">
    <property type="entry name" value="Transposase IS200-like"/>
    <property type="match status" value="1"/>
</dbReference>
<proteinExistence type="predicted"/>
<dbReference type="Pfam" id="PF08299">
    <property type="entry name" value="Bac_DnaA_C"/>
    <property type="match status" value="1"/>
</dbReference>
<dbReference type="GO" id="GO:0006313">
    <property type="term" value="P:DNA transposition"/>
    <property type="evidence" value="ECO:0007669"/>
    <property type="project" value="InterPro"/>
</dbReference>
<dbReference type="Proteomes" id="UP000008561">
    <property type="component" value="Chromosome"/>
</dbReference>
<dbReference type="STRING" id="96561.Dole_1872"/>
<dbReference type="Pfam" id="PF01797">
    <property type="entry name" value="Y1_Tnp"/>
    <property type="match status" value="1"/>
</dbReference>
<dbReference type="GO" id="GO:0004803">
    <property type="term" value="F:transposase activity"/>
    <property type="evidence" value="ECO:0007669"/>
    <property type="project" value="InterPro"/>
</dbReference>
<dbReference type="SUPFAM" id="SSF143422">
    <property type="entry name" value="Transposase IS200-like"/>
    <property type="match status" value="1"/>
</dbReference>
<dbReference type="GO" id="GO:0006270">
    <property type="term" value="P:DNA replication initiation"/>
    <property type="evidence" value="ECO:0007669"/>
    <property type="project" value="InterPro"/>
</dbReference>
<dbReference type="eggNOG" id="COG0593">
    <property type="taxonomic scope" value="Bacteria"/>
</dbReference>
<dbReference type="CDD" id="cd06571">
    <property type="entry name" value="Bac_DnaA_C"/>
    <property type="match status" value="1"/>
</dbReference>
<dbReference type="AlphaFoldDB" id="A8ZSD9"/>
<dbReference type="InterPro" id="IPR002686">
    <property type="entry name" value="Transposase_17"/>
</dbReference>
<evidence type="ECO:0000313" key="4">
    <source>
        <dbReference type="Proteomes" id="UP000008561"/>
    </source>
</evidence>
<dbReference type="GO" id="GO:0005524">
    <property type="term" value="F:ATP binding"/>
    <property type="evidence" value="ECO:0007669"/>
    <property type="project" value="InterPro"/>
</dbReference>
<dbReference type="PANTHER" id="PTHR34322">
    <property type="entry name" value="TRANSPOSASE, Y1_TNP DOMAIN-CONTAINING"/>
    <property type="match status" value="1"/>
</dbReference>
<gene>
    <name evidence="3" type="ordered locus">Dole_1872</name>
</gene>
<evidence type="ECO:0000313" key="3">
    <source>
        <dbReference type="EMBL" id="ABW67676.1"/>
    </source>
</evidence>
<protein>
    <recommendedName>
        <fullName evidence="5">Transposase</fullName>
    </recommendedName>
</protein>
<dbReference type="SMART" id="SM00760">
    <property type="entry name" value="Bac_DnaA_C"/>
    <property type="match status" value="1"/>
</dbReference>
<dbReference type="GO" id="GO:0043565">
    <property type="term" value="F:sequence-specific DNA binding"/>
    <property type="evidence" value="ECO:0007669"/>
    <property type="project" value="InterPro"/>
</dbReference>